<evidence type="ECO:0000313" key="2">
    <source>
        <dbReference type="EMBL" id="PKY49005.1"/>
    </source>
</evidence>
<dbReference type="AlphaFoldDB" id="A0A2I1GQY3"/>
<feature type="non-terminal residue" evidence="2">
    <location>
        <position position="205"/>
    </location>
</feature>
<evidence type="ECO:0000259" key="1">
    <source>
        <dbReference type="Pfam" id="PF11429"/>
    </source>
</evidence>
<organism evidence="2 3">
    <name type="scientific">Rhizophagus irregularis</name>
    <dbReference type="NCBI Taxonomy" id="588596"/>
    <lineage>
        <taxon>Eukaryota</taxon>
        <taxon>Fungi</taxon>
        <taxon>Fungi incertae sedis</taxon>
        <taxon>Mucoromycota</taxon>
        <taxon>Glomeromycotina</taxon>
        <taxon>Glomeromycetes</taxon>
        <taxon>Glomerales</taxon>
        <taxon>Glomeraceae</taxon>
        <taxon>Rhizophagus</taxon>
    </lineage>
</organism>
<keyword evidence="3" id="KW-1185">Reference proteome</keyword>
<dbReference type="VEuPathDB" id="FungiDB:FUN_017179"/>
<proteinExistence type="predicted"/>
<evidence type="ECO:0000313" key="3">
    <source>
        <dbReference type="Proteomes" id="UP000234323"/>
    </source>
</evidence>
<feature type="domain" description="Colicin D C-terminal" evidence="1">
    <location>
        <begin position="13"/>
        <end position="101"/>
    </location>
</feature>
<reference evidence="2 3" key="1">
    <citation type="submission" date="2015-10" db="EMBL/GenBank/DDBJ databases">
        <title>Genome analyses suggest a sexual origin of heterokaryosis in a supposedly ancient asexual fungus.</title>
        <authorList>
            <person name="Ropars J."/>
            <person name="Sedzielewska K."/>
            <person name="Noel J."/>
            <person name="Charron P."/>
            <person name="Farinelli L."/>
            <person name="Marton T."/>
            <person name="Kruger M."/>
            <person name="Pelin A."/>
            <person name="Brachmann A."/>
            <person name="Corradi N."/>
        </authorList>
    </citation>
    <scope>NUCLEOTIDE SEQUENCE [LARGE SCALE GENOMIC DNA]</scope>
    <source>
        <strain evidence="2 3">A4</strain>
    </source>
</reference>
<dbReference type="Pfam" id="PF11429">
    <property type="entry name" value="Colicin_D"/>
    <property type="match status" value="1"/>
</dbReference>
<dbReference type="VEuPathDB" id="FungiDB:RhiirA1_346904"/>
<feature type="non-terminal residue" evidence="2">
    <location>
        <position position="1"/>
    </location>
</feature>
<name>A0A2I1GQY3_9GLOM</name>
<dbReference type="Proteomes" id="UP000234323">
    <property type="component" value="Unassembled WGS sequence"/>
</dbReference>
<sequence>FDKSRVHYVEKGLQHLFSLHKTDWGFDRDDDWNSQNRKKLLETLQAFTDRNANDVNLGTYKNQGAYFVVDHTSYRCLIIYRGGEKDYFLWSGWVLNEDQYKHVTKPPYKLRAIILLVYEDILEQIANSEGERDDLVLEYLRIHRNDRNRYSEEVYIKSSEFFGLAESYIPLSFEGRDEITPEDDYELDFEKIREKAGTILRELEK</sequence>
<dbReference type="InterPro" id="IPR037178">
    <property type="entry name" value="ColicinD_C_sf"/>
</dbReference>
<accession>A0A2I1GQY3</accession>
<dbReference type="GO" id="GO:0004540">
    <property type="term" value="F:RNA nuclease activity"/>
    <property type="evidence" value="ECO:0007669"/>
    <property type="project" value="InterPro"/>
</dbReference>
<protein>
    <recommendedName>
        <fullName evidence="1">Colicin D C-terminal domain-containing protein</fullName>
    </recommendedName>
</protein>
<dbReference type="VEuPathDB" id="FungiDB:RhiirFUN_022522"/>
<dbReference type="InterPro" id="IPR024440">
    <property type="entry name" value="ColicinD_C"/>
</dbReference>
<gene>
    <name evidence="2" type="ORF">RhiirA4_283891</name>
</gene>
<comment type="caution">
    <text evidence="2">The sequence shown here is derived from an EMBL/GenBank/DDBJ whole genome shotgun (WGS) entry which is preliminary data.</text>
</comment>
<dbReference type="EMBL" id="LLXI01000694">
    <property type="protein sequence ID" value="PKY49005.1"/>
    <property type="molecule type" value="Genomic_DNA"/>
</dbReference>
<dbReference type="Gene3D" id="3.10.450.200">
    <property type="match status" value="1"/>
</dbReference>